<keyword evidence="3" id="KW-1185">Reference proteome</keyword>
<keyword evidence="1" id="KW-0472">Membrane</keyword>
<evidence type="ECO:0000313" key="3">
    <source>
        <dbReference type="Proteomes" id="UP000612282"/>
    </source>
</evidence>
<organism evidence="2 3">
    <name type="scientific">Actinoplanes couchii</name>
    <dbReference type="NCBI Taxonomy" id="403638"/>
    <lineage>
        <taxon>Bacteria</taxon>
        <taxon>Bacillati</taxon>
        <taxon>Actinomycetota</taxon>
        <taxon>Actinomycetes</taxon>
        <taxon>Micromonosporales</taxon>
        <taxon>Micromonosporaceae</taxon>
        <taxon>Actinoplanes</taxon>
    </lineage>
</organism>
<reference evidence="2 3" key="1">
    <citation type="submission" date="2021-01" db="EMBL/GenBank/DDBJ databases">
        <title>Whole genome shotgun sequence of Actinoplanes couchii NBRC 106145.</title>
        <authorList>
            <person name="Komaki H."/>
            <person name="Tamura T."/>
        </authorList>
    </citation>
    <scope>NUCLEOTIDE SEQUENCE [LARGE SCALE GENOMIC DNA]</scope>
    <source>
        <strain evidence="2 3">NBRC 106145</strain>
    </source>
</reference>
<gene>
    <name evidence="2" type="ORF">Aco03nite_073050</name>
</gene>
<keyword evidence="1" id="KW-0812">Transmembrane</keyword>
<feature type="transmembrane region" description="Helical" evidence="1">
    <location>
        <begin position="39"/>
        <end position="58"/>
    </location>
</feature>
<dbReference type="EMBL" id="BOMG01000092">
    <property type="protein sequence ID" value="GID58901.1"/>
    <property type="molecule type" value="Genomic_DNA"/>
</dbReference>
<name>A0ABQ3XK82_9ACTN</name>
<comment type="caution">
    <text evidence="2">The sequence shown here is derived from an EMBL/GenBank/DDBJ whole genome shotgun (WGS) entry which is preliminary data.</text>
</comment>
<keyword evidence="1" id="KW-1133">Transmembrane helix</keyword>
<evidence type="ECO:0000313" key="2">
    <source>
        <dbReference type="EMBL" id="GID58901.1"/>
    </source>
</evidence>
<dbReference type="Proteomes" id="UP000612282">
    <property type="component" value="Unassembled WGS sequence"/>
</dbReference>
<accession>A0ABQ3XK82</accession>
<sequence>MTAYVRLARVGGVAAWVVPVVVTSINLLLVVGVSAGPRAALTGAGSLLAVVAVLLFGLRRPATVPEPPDPLSVFTEDLELTVWVGATAREDRVRERRRTRPARRIETRTLRLVSPYPVADTDKVSITPVVRVTNLPDIETSWMPIDDAGRGFVHFVPAVNGEALEWELDYHVAGGLWSPLRSVGLDVFKYDFRTPLFMMGDFTVRFVFGMAVGTISVQERNRYGEQRLEIDEAAGTKSIVWTMGSSIPATRYEWDIRIEWVDSAT</sequence>
<protein>
    <submittedName>
        <fullName evidence="2">Uncharacterized protein</fullName>
    </submittedName>
</protein>
<proteinExistence type="predicted"/>
<feature type="transmembrane region" description="Helical" evidence="1">
    <location>
        <begin position="12"/>
        <end position="33"/>
    </location>
</feature>
<dbReference type="RefSeq" id="WP_203804303.1">
    <property type="nucleotide sequence ID" value="NZ_BAAAQE010000093.1"/>
</dbReference>
<evidence type="ECO:0000256" key="1">
    <source>
        <dbReference type="SAM" id="Phobius"/>
    </source>
</evidence>